<accession>A0A8H5HBP0</accession>
<proteinExistence type="predicted"/>
<evidence type="ECO:0000256" key="1">
    <source>
        <dbReference type="SAM" id="MobiDB-lite"/>
    </source>
</evidence>
<feature type="compositionally biased region" description="Low complexity" evidence="1">
    <location>
        <begin position="95"/>
        <end position="122"/>
    </location>
</feature>
<comment type="caution">
    <text evidence="2">The sequence shown here is derived from an EMBL/GenBank/DDBJ whole genome shotgun (WGS) entry which is preliminary data.</text>
</comment>
<organism evidence="2 3">
    <name type="scientific">Collybiopsis confluens</name>
    <dbReference type="NCBI Taxonomy" id="2823264"/>
    <lineage>
        <taxon>Eukaryota</taxon>
        <taxon>Fungi</taxon>
        <taxon>Dikarya</taxon>
        <taxon>Basidiomycota</taxon>
        <taxon>Agaricomycotina</taxon>
        <taxon>Agaricomycetes</taxon>
        <taxon>Agaricomycetidae</taxon>
        <taxon>Agaricales</taxon>
        <taxon>Marasmiineae</taxon>
        <taxon>Omphalotaceae</taxon>
        <taxon>Collybiopsis</taxon>
    </lineage>
</organism>
<feature type="region of interest" description="Disordered" evidence="1">
    <location>
        <begin position="71"/>
        <end position="138"/>
    </location>
</feature>
<dbReference type="EMBL" id="JAACJN010000065">
    <property type="protein sequence ID" value="KAF5380230.1"/>
    <property type="molecule type" value="Genomic_DNA"/>
</dbReference>
<dbReference type="Proteomes" id="UP000518752">
    <property type="component" value="Unassembled WGS sequence"/>
</dbReference>
<protein>
    <submittedName>
        <fullName evidence="2">Uncharacterized protein</fullName>
    </submittedName>
</protein>
<dbReference type="AlphaFoldDB" id="A0A8H5HBP0"/>
<sequence length="221" mass="24332">MFQNSAISLQSTLLRGLRRVTRTWAPTPQPASIFGHLIGTYPLSPHIHNENRNVCSSTVITAESVSVGDNKENPGLYNFNRPGSNSKRRRLGSQSDSGGTPTGSLLSPLSSLSSFPANPSTSFTPTHASRTDRKRKHASLPLEHRLQLVIQFSKEHGLNLDRLVYELFCLLTTAEKETREEEDKSASRSRSANGVEFLRGDSSVCVANILFFLQVAFSAMD</sequence>
<name>A0A8H5HBP0_9AGAR</name>
<gene>
    <name evidence="2" type="ORF">D9757_008225</name>
</gene>
<reference evidence="2 3" key="1">
    <citation type="journal article" date="2020" name="ISME J.">
        <title>Uncovering the hidden diversity of litter-decomposition mechanisms in mushroom-forming fungi.</title>
        <authorList>
            <person name="Floudas D."/>
            <person name="Bentzer J."/>
            <person name="Ahren D."/>
            <person name="Johansson T."/>
            <person name="Persson P."/>
            <person name="Tunlid A."/>
        </authorList>
    </citation>
    <scope>NUCLEOTIDE SEQUENCE [LARGE SCALE GENOMIC DNA]</scope>
    <source>
        <strain evidence="2 3">CBS 406.79</strain>
    </source>
</reference>
<keyword evidence="3" id="KW-1185">Reference proteome</keyword>
<evidence type="ECO:0000313" key="2">
    <source>
        <dbReference type="EMBL" id="KAF5380230.1"/>
    </source>
</evidence>
<evidence type="ECO:0000313" key="3">
    <source>
        <dbReference type="Proteomes" id="UP000518752"/>
    </source>
</evidence>